<dbReference type="Proteomes" id="UP000694548">
    <property type="component" value="Chromosome sgr06"/>
</dbReference>
<evidence type="ECO:0000313" key="11">
    <source>
        <dbReference type="Proteomes" id="UP000694548"/>
    </source>
</evidence>
<dbReference type="InterPro" id="IPR017974">
    <property type="entry name" value="Claudin_CS"/>
</dbReference>
<sequence length="211" mass="22507">MVSMGRQMLGLVLAIFGFLATIIVCALPMWKVTAFIGANIVTAQVIWEGLWMNCVTQSTGQMQCKIYDSLLALPQDLQAARALVVIAVIVSAFGIILGITGGKCTNFVEEERAKAKVAIAAGAFFICAGILVLVPVCWSANTIVRDFYNPIITNAQRRELGASLYIGWAAAALLILGGGLLCSSCPPKRSPQEYPVKYQGASSVANSRAYV</sequence>
<dbReference type="OMA" id="MFICAGV"/>
<dbReference type="InterPro" id="IPR006187">
    <property type="entry name" value="Claudin"/>
</dbReference>
<dbReference type="GO" id="GO:0005923">
    <property type="term" value="C:bicellular tight junction"/>
    <property type="evidence" value="ECO:0007669"/>
    <property type="project" value="UniProtKB-SubCell"/>
</dbReference>
<keyword evidence="5 8" id="KW-0965">Cell junction</keyword>
<organism evidence="10 11">
    <name type="scientific">Nothobranchius furzeri</name>
    <name type="common">Turquoise killifish</name>
    <dbReference type="NCBI Taxonomy" id="105023"/>
    <lineage>
        <taxon>Eukaryota</taxon>
        <taxon>Metazoa</taxon>
        <taxon>Chordata</taxon>
        <taxon>Craniata</taxon>
        <taxon>Vertebrata</taxon>
        <taxon>Euteleostomi</taxon>
        <taxon>Actinopterygii</taxon>
        <taxon>Neopterygii</taxon>
        <taxon>Teleostei</taxon>
        <taxon>Neoteleostei</taxon>
        <taxon>Acanthomorphata</taxon>
        <taxon>Ovalentaria</taxon>
        <taxon>Atherinomorphae</taxon>
        <taxon>Cyprinodontiformes</taxon>
        <taxon>Nothobranchiidae</taxon>
        <taxon>Nothobranchius</taxon>
    </lineage>
</organism>
<comment type="subcellular location">
    <subcellularLocation>
        <location evidence="8">Cell junction</location>
        <location evidence="8">Tight junction</location>
    </subcellularLocation>
    <subcellularLocation>
        <location evidence="8">Cell membrane</location>
        <topology evidence="8">Multi-pass membrane protein</topology>
    </subcellularLocation>
</comment>
<dbReference type="Pfam" id="PF00822">
    <property type="entry name" value="PMP22_Claudin"/>
    <property type="match status" value="1"/>
</dbReference>
<reference evidence="10" key="1">
    <citation type="submission" date="2014-08" db="EMBL/GenBank/DDBJ databases">
        <authorList>
            <person name="Senf B."/>
            <person name="Petzold A."/>
            <person name="Downie B.R."/>
            <person name="Koch P."/>
            <person name="Platzer M."/>
        </authorList>
    </citation>
    <scope>NUCLEOTIDE SEQUENCE [LARGE SCALE GENOMIC DNA]</scope>
    <source>
        <strain evidence="10">GRZ</strain>
    </source>
</reference>
<dbReference type="FunFam" id="1.20.140.150:FF:000001">
    <property type="entry name" value="Claudin"/>
    <property type="match status" value="1"/>
</dbReference>
<proteinExistence type="inferred from homology"/>
<evidence type="ECO:0000313" key="10">
    <source>
        <dbReference type="Ensembl" id="ENSNFUP00015022603.1"/>
    </source>
</evidence>
<feature type="transmembrane region" description="Helical" evidence="8">
    <location>
        <begin position="79"/>
        <end position="99"/>
    </location>
</feature>
<evidence type="ECO:0000256" key="2">
    <source>
        <dbReference type="ARBA" id="ARBA00022427"/>
    </source>
</evidence>
<keyword evidence="3 8" id="KW-1003">Cell membrane</keyword>
<name>A0A8C6LKG4_NOTFU</name>
<keyword evidence="4 8" id="KW-0812">Transmembrane</keyword>
<evidence type="ECO:0000256" key="3">
    <source>
        <dbReference type="ARBA" id="ARBA00022475"/>
    </source>
</evidence>
<dbReference type="GeneTree" id="ENSGT00940000154762"/>
<reference evidence="9" key="2">
    <citation type="submission" date="2020-03" db="EMBL/GenBank/DDBJ databases">
        <title>Intra-Species Differences in Population Size shape Life History and Genome Evolution.</title>
        <authorList>
            <person name="Willemsen D."/>
            <person name="Cui R."/>
            <person name="Valenzano D.R."/>
        </authorList>
    </citation>
    <scope>NUCLEOTIDE SEQUENCE</scope>
    <source>
        <strain evidence="9">GRZ</strain>
        <tissue evidence="9">Whole</tissue>
    </source>
</reference>
<dbReference type="PROSITE" id="PS01346">
    <property type="entry name" value="CLAUDIN"/>
    <property type="match status" value="1"/>
</dbReference>
<dbReference type="PANTHER" id="PTHR12002">
    <property type="entry name" value="CLAUDIN"/>
    <property type="match status" value="1"/>
</dbReference>
<keyword evidence="2 8" id="KW-0796">Tight junction</keyword>
<dbReference type="AlphaFoldDB" id="A0A8C6LKG4"/>
<dbReference type="GO" id="GO:0005198">
    <property type="term" value="F:structural molecule activity"/>
    <property type="evidence" value="ECO:0007669"/>
    <property type="project" value="InterPro"/>
</dbReference>
<evidence type="ECO:0000313" key="9">
    <source>
        <dbReference type="EMBL" id="KAF7218268.1"/>
    </source>
</evidence>
<dbReference type="GO" id="GO:0005886">
    <property type="term" value="C:plasma membrane"/>
    <property type="evidence" value="ECO:0007669"/>
    <property type="project" value="UniProtKB-SubCell"/>
</dbReference>
<protein>
    <recommendedName>
        <fullName evidence="8">Claudin</fullName>
    </recommendedName>
</protein>
<evidence type="ECO:0000256" key="4">
    <source>
        <dbReference type="ARBA" id="ARBA00022692"/>
    </source>
</evidence>
<accession>A0A8C6LKG4</accession>
<comment type="caution">
    <text evidence="8">Lacks conserved residue(s) required for the propagation of feature annotation.</text>
</comment>
<comment type="function">
    <text evidence="8">Claudins function as major constituents of the tight junction complexes that regulate the permeability of epithelia.</text>
</comment>
<dbReference type="PRINTS" id="PR01589">
    <property type="entry name" value="CLAUDIN2"/>
</dbReference>
<keyword evidence="6 8" id="KW-1133">Transmembrane helix</keyword>
<keyword evidence="7 8" id="KW-0472">Membrane</keyword>
<dbReference type="KEGG" id="nfu:107379813"/>
<dbReference type="InterPro" id="IPR004031">
    <property type="entry name" value="PMP22/EMP/MP20/Claudin"/>
</dbReference>
<keyword evidence="11" id="KW-1185">Reference proteome</keyword>
<feature type="transmembrane region" description="Helical" evidence="8">
    <location>
        <begin position="119"/>
        <end position="144"/>
    </location>
</feature>
<dbReference type="InterPro" id="IPR005411">
    <property type="entry name" value="Claudin2"/>
</dbReference>
<evidence type="ECO:0000256" key="1">
    <source>
        <dbReference type="ARBA" id="ARBA00008295"/>
    </source>
</evidence>
<dbReference type="EMBL" id="JAAVVJ010000007">
    <property type="protein sequence ID" value="KAF7218268.1"/>
    <property type="molecule type" value="Genomic_DNA"/>
</dbReference>
<dbReference type="Ensembl" id="ENSNFUT00015023640.1">
    <property type="protein sequence ID" value="ENSNFUP00015022603.1"/>
    <property type="gene ID" value="ENSNFUG00015010936.1"/>
</dbReference>
<comment type="similarity">
    <text evidence="1 8">Belongs to the claudin family.</text>
</comment>
<dbReference type="Gene3D" id="1.20.140.150">
    <property type="match status" value="1"/>
</dbReference>
<reference evidence="10" key="3">
    <citation type="submission" date="2025-05" db="UniProtKB">
        <authorList>
            <consortium name="Ensembl"/>
        </authorList>
    </citation>
    <scope>IDENTIFICATION</scope>
</reference>
<evidence type="ECO:0000256" key="5">
    <source>
        <dbReference type="ARBA" id="ARBA00022949"/>
    </source>
</evidence>
<dbReference type="Proteomes" id="UP000822369">
    <property type="component" value="Chromosome 7"/>
</dbReference>
<evidence type="ECO:0000256" key="7">
    <source>
        <dbReference type="ARBA" id="ARBA00023136"/>
    </source>
</evidence>
<dbReference type="PRINTS" id="PR01077">
    <property type="entry name" value="CLAUDIN"/>
</dbReference>
<evidence type="ECO:0000256" key="8">
    <source>
        <dbReference type="RuleBase" id="RU060637"/>
    </source>
</evidence>
<gene>
    <name evidence="9" type="ORF">G4P62_005970</name>
</gene>
<evidence type="ECO:0000256" key="6">
    <source>
        <dbReference type="ARBA" id="ARBA00022989"/>
    </source>
</evidence>
<feature type="transmembrane region" description="Helical" evidence="8">
    <location>
        <begin position="164"/>
        <end position="182"/>
    </location>
</feature>